<dbReference type="InterPro" id="IPR000873">
    <property type="entry name" value="AMP-dep_synth/lig_dom"/>
</dbReference>
<dbReference type="InterPro" id="IPR023213">
    <property type="entry name" value="CAT-like_dom_sf"/>
</dbReference>
<dbReference type="InterPro" id="IPR020806">
    <property type="entry name" value="PKS_PP-bd"/>
</dbReference>
<dbReference type="EMBL" id="BNJK01000001">
    <property type="protein sequence ID" value="GHO97481.1"/>
    <property type="molecule type" value="Genomic_DNA"/>
</dbReference>
<dbReference type="SMART" id="SM00823">
    <property type="entry name" value="PKS_PP"/>
    <property type="match status" value="1"/>
</dbReference>
<dbReference type="InterPro" id="IPR029058">
    <property type="entry name" value="AB_hydrolase_fold"/>
</dbReference>
<evidence type="ECO:0000313" key="5">
    <source>
        <dbReference type="EMBL" id="GHO97481.1"/>
    </source>
</evidence>
<dbReference type="FunFam" id="3.40.50.980:FF:000001">
    <property type="entry name" value="Non-ribosomal peptide synthetase"/>
    <property type="match status" value="2"/>
</dbReference>
<evidence type="ECO:0000256" key="2">
    <source>
        <dbReference type="ARBA" id="ARBA00022450"/>
    </source>
</evidence>
<dbReference type="PANTHER" id="PTHR45527:SF1">
    <property type="entry name" value="FATTY ACID SYNTHASE"/>
    <property type="match status" value="1"/>
</dbReference>
<dbReference type="InterPro" id="IPR025110">
    <property type="entry name" value="AMP-bd_C"/>
</dbReference>
<keyword evidence="3" id="KW-0597">Phosphoprotein</keyword>
<dbReference type="Gene3D" id="2.30.38.10">
    <property type="entry name" value="Luciferase, Domain 3"/>
    <property type="match status" value="2"/>
</dbReference>
<dbReference type="FunFam" id="3.30.300.30:FF:000010">
    <property type="entry name" value="Enterobactin synthetase component F"/>
    <property type="match status" value="2"/>
</dbReference>
<protein>
    <submittedName>
        <fullName evidence="5">Non-ribosomal peptide synthetase</fullName>
    </submittedName>
</protein>
<evidence type="ECO:0000259" key="4">
    <source>
        <dbReference type="PROSITE" id="PS50075"/>
    </source>
</evidence>
<dbReference type="Gene3D" id="3.30.559.30">
    <property type="entry name" value="Nonribosomal peptide synthetase, condensation domain"/>
    <property type="match status" value="2"/>
</dbReference>
<dbReference type="SUPFAM" id="SSF53474">
    <property type="entry name" value="alpha/beta-Hydrolases"/>
    <property type="match status" value="1"/>
</dbReference>
<dbReference type="FunFam" id="2.30.38.10:FF:000001">
    <property type="entry name" value="Non-ribosomal peptide synthetase PvdI"/>
    <property type="match status" value="2"/>
</dbReference>
<proteinExistence type="predicted"/>
<dbReference type="GO" id="GO:0005829">
    <property type="term" value="C:cytosol"/>
    <property type="evidence" value="ECO:0007669"/>
    <property type="project" value="TreeGrafter"/>
</dbReference>
<dbReference type="GO" id="GO:0072330">
    <property type="term" value="P:monocarboxylic acid biosynthetic process"/>
    <property type="evidence" value="ECO:0007669"/>
    <property type="project" value="UniProtKB-ARBA"/>
</dbReference>
<dbReference type="GO" id="GO:0031177">
    <property type="term" value="F:phosphopantetheine binding"/>
    <property type="evidence" value="ECO:0007669"/>
    <property type="project" value="InterPro"/>
</dbReference>
<dbReference type="RefSeq" id="WP_220208032.1">
    <property type="nucleotide sequence ID" value="NZ_BNJK01000001.1"/>
</dbReference>
<dbReference type="GO" id="GO:0009239">
    <property type="term" value="P:enterobactin biosynthetic process"/>
    <property type="evidence" value="ECO:0007669"/>
    <property type="project" value="TreeGrafter"/>
</dbReference>
<sequence>MKIENIEDIYELSPVQQGILFHSLRSSGTGIYIEQLCCTLEGDLDVAAFEEAWKRVVLQHSILRTAFYWEELDKPLQVVYKSASPVLECLDWRDCSDAEQQSQLELLISATAKQGFQLSSAPLIRLHLIRRTEVNYRFLFSFHHILLDGLSLSLLLRDLLHTYQALCAGEDDNLPLPRPYREYITWLQAQEHAQAEDFWRKQLAGLRSPTQLSIERSVAAQETDLQEYAHQSLSLSMTLSKRLHALARQQRITLNTIMQACWAIVLSRYSGQRDVLFGMVVSARPAELKETAGLFLNTLPLRVKVESNQRLGPWLRVLQAQQSSLQQFNYIPLVDIKQWSEIPAHQPLFESVLIFKHFVAEAAYQDLDAKLTIKEPQPIERNNYPLSLGIVAAPEREITIVMDYHSNRFIEEDIMLVLKHISMLLEGMVEEPNRTLANLPMLTQEEFQQLTRTWNATQRAYPLQKSLPQLFEEQVSRTPQAVALLAEEQTLCYEELNRRANQLAHYLNKKGVEPETCIGLWMDKSVTMVIAMLGILKAGGAYVPLDPGYPEERLRLMIEDAGITLVVTQEHLKNAVRRSGVEIICVDGQPEQIAKERVDNPGKEISGEHLAYVIYTSGSTGRPKGVILDHRGRINNFCDFNERFNVNTRDRLLALAPAGFDMSTYDIFGMLLAGGTIVLPASGAGPDPAQWIKLLHQHQITIWHSVPALLEMLIDYIGDREELYPPALRLALLGGDWLPIHLPRSIRRIKKDLQIINLGGFTEVSMDSTTYEVPYEFVGMRSVPVGRPIANTQLYVLDEDLNPVPVGIAGNLYVGGVGLARGYFNRGDISAERFIPHPFSDEPGSRLYKTGDLARYFPDGNLEFLGRVDFQVKIRGFRIELGEIEAALRLHLSVQECIVTAREDIPGDKRLVAYIILQKGHEPIAPTTIREHLKQVLPAHMVPSVFVFLDTLPLTPNGKVDRQSLPVPQDVQNRLPQDTKGLRTPLEDILLGIWEDILGVTHLSVDDDFFEAGGHSLLATQIIARLRRTLHVEIPLKSLFEAPTIASFAHIVQTTLQQQQDTLIPSLHPTHFQGNAPLSFAQQRLWFLDQMNPNDPAYNISVRLHLSGNLNVSAVRQSLNQVVERHEILRTTFVVREGKPVQQVVPAMSIPIPIVDLRNIDKKEQEKQIELATQNDALMPFDLKHGPLLRATLLQVGSQDYIFLFTMHHIICDGWSYRVLVDELAVLYEHIAFDTSEQLPALPLQYSDYAIWQRKWMQGTLLDQRLAYWQMQLAGAPPLLELPIARSRPAIQTFRGKQHIFRLSPRMLELLQRLSQRSGTTLFMVLLAGFQLLLARYSGQTDILVGTPIANRAYTELEALIGFFVNTVVLRTRISGELTVWELLARVRTTALNAYAYQDLPFEKLVEVLQPERDLSYSPLFQIAFVLQNVPPLTRTISDLTVKQLDDAVVAARADLTLNMWEDQNSLLGAFQYNTDLFEEVDIIRMAQHYCTLLEGMVEEPNRTLANLPMLTQEEFQQLTRTWNATQRAYPLQKSLPQLFEEQVSRTPQAVALLAEEQTLCYEELNRRANQLAHYLNKKGVEPETCIGLWMDKSVTMVIAMLGILKAGGAYVPLDPGYPEERLRLMIEDAGITLVVTQEHLKNAVRRSGVEIICVDGQPEQIAKERVDNPGKEISGEHLAYVIYTSGSTGRPKGVMIEHRALVNRIAAFIDIFSLDASHRQLQLSSISFDISVEEIFPTLCSGACLLLHRTAKDESTIEVLAACQRFGITKLNTTPSYWHQLALDAKLFRQSIPGSLKFLVSGGERPSIERLKDWTSMLQHPSSFFNVWGATEGTIFSTMYEQPLKLEALENRGSLPIGHPIANTQTYILDEYFNPVPVLVPGELYIGGEGIARGYLCQPDLTAEKFIPDPFSKKSGWRLYRTGDRGRYLRDGTIEFLGRMDHQVKIRGFRIELGEIEAVLAQHPIVQKAVVLVKDEISGDRKLIAYIVAKTLQTEIESNIHNFLTERLPDYMIPAQIIPLEALPLTPNGKVNYQALTEIVLLQRDEITKHALPQTWTEQRVLDICIQVLEVPTLGIYDDFFNHGGHSLHVARIAAQVQHELQVELSVLNILETPCVADLARQIDMMRSELQSTRISPLSVLFEEATAEHKCQQKYEHSPILGFSTTGSRYPFFCICPVNGGILPYMNLSHQLGSDQPFYSLQAVGLKNEQDLYSDLNALVSCYIQAIEKIQIAGPYFLGGWSIGGAVAFAIAQQLAMKQEVAMLALLDSSAELYFEQKNPLLEDDTTALISFLQNLRMHFDGEISPTRDAKTPKDTLHAEIRYAHENNILPHEIGLEHIRRRQEMLRIHARTISQYGPQVYSGNVTLIRAHEGAQQFSTDPTLGWGKLVSGSMQIIDVPGDHYSMFASPNIQVLADHLRSCLLKNATKRSLS</sequence>
<dbReference type="PANTHER" id="PTHR45527">
    <property type="entry name" value="NONRIBOSOMAL PEPTIDE SYNTHETASE"/>
    <property type="match status" value="1"/>
</dbReference>
<dbReference type="GO" id="GO:0043041">
    <property type="term" value="P:amino acid activation for nonribosomal peptide biosynthetic process"/>
    <property type="evidence" value="ECO:0007669"/>
    <property type="project" value="TreeGrafter"/>
</dbReference>
<dbReference type="Pfam" id="PF13193">
    <property type="entry name" value="AMP-binding_C"/>
    <property type="match status" value="2"/>
</dbReference>
<dbReference type="Pfam" id="PF00668">
    <property type="entry name" value="Condensation"/>
    <property type="match status" value="2"/>
</dbReference>
<dbReference type="CDD" id="cd05930">
    <property type="entry name" value="A_NRPS"/>
    <property type="match status" value="2"/>
</dbReference>
<dbReference type="GO" id="GO:0008610">
    <property type="term" value="P:lipid biosynthetic process"/>
    <property type="evidence" value="ECO:0007669"/>
    <property type="project" value="UniProtKB-ARBA"/>
</dbReference>
<dbReference type="Gene3D" id="3.40.50.980">
    <property type="match status" value="4"/>
</dbReference>
<dbReference type="SUPFAM" id="SSF52777">
    <property type="entry name" value="CoA-dependent acyltransferases"/>
    <property type="match status" value="4"/>
</dbReference>
<feature type="domain" description="Carrier" evidence="4">
    <location>
        <begin position="2053"/>
        <end position="2128"/>
    </location>
</feature>
<dbReference type="NCBIfam" id="TIGR01733">
    <property type="entry name" value="AA-adenyl-dom"/>
    <property type="match status" value="2"/>
</dbReference>
<keyword evidence="2" id="KW-0596">Phosphopantetheine</keyword>
<dbReference type="InterPro" id="IPR001031">
    <property type="entry name" value="Thioesterase"/>
</dbReference>
<dbReference type="NCBIfam" id="NF003417">
    <property type="entry name" value="PRK04813.1"/>
    <property type="match status" value="2"/>
</dbReference>
<dbReference type="Pfam" id="PF00975">
    <property type="entry name" value="Thioesterase"/>
    <property type="match status" value="1"/>
</dbReference>
<reference evidence="5" key="1">
    <citation type="submission" date="2020-10" db="EMBL/GenBank/DDBJ databases">
        <title>Taxonomic study of unclassified bacteria belonging to the class Ktedonobacteria.</title>
        <authorList>
            <person name="Yabe S."/>
            <person name="Wang C.M."/>
            <person name="Zheng Y."/>
            <person name="Sakai Y."/>
            <person name="Cavaletti L."/>
            <person name="Monciardini P."/>
            <person name="Donadio S."/>
        </authorList>
    </citation>
    <scope>NUCLEOTIDE SEQUENCE</scope>
    <source>
        <strain evidence="5">ID150040</strain>
    </source>
</reference>
<dbReference type="SUPFAM" id="SSF56801">
    <property type="entry name" value="Acetyl-CoA synthetase-like"/>
    <property type="match status" value="2"/>
</dbReference>
<gene>
    <name evidence="5" type="ORF">KSF_075290</name>
</gene>
<dbReference type="CDD" id="cd19531">
    <property type="entry name" value="LCL_NRPS-like"/>
    <property type="match status" value="1"/>
</dbReference>
<dbReference type="Gene3D" id="3.30.559.10">
    <property type="entry name" value="Chloramphenicol acetyltransferase-like domain"/>
    <property type="match status" value="2"/>
</dbReference>
<dbReference type="InterPro" id="IPR009081">
    <property type="entry name" value="PP-bd_ACP"/>
</dbReference>
<comment type="cofactor">
    <cofactor evidence="1">
        <name>pantetheine 4'-phosphate</name>
        <dbReference type="ChEBI" id="CHEBI:47942"/>
    </cofactor>
</comment>
<dbReference type="PROSITE" id="PS50075">
    <property type="entry name" value="CARRIER"/>
    <property type="match status" value="2"/>
</dbReference>
<dbReference type="InterPro" id="IPR045851">
    <property type="entry name" value="AMP-bd_C_sf"/>
</dbReference>
<dbReference type="GO" id="GO:0047527">
    <property type="term" value="F:2,3-dihydroxybenzoate-serine ligase activity"/>
    <property type="evidence" value="ECO:0007669"/>
    <property type="project" value="TreeGrafter"/>
</dbReference>
<dbReference type="SUPFAM" id="SSF47336">
    <property type="entry name" value="ACP-like"/>
    <property type="match status" value="2"/>
</dbReference>
<evidence type="ECO:0000256" key="1">
    <source>
        <dbReference type="ARBA" id="ARBA00001957"/>
    </source>
</evidence>
<accession>A0A8J3IMW4</accession>
<dbReference type="FunFam" id="1.10.1200.10:FF:000016">
    <property type="entry name" value="Non-ribosomal peptide synthase"/>
    <property type="match status" value="1"/>
</dbReference>
<dbReference type="FunFam" id="3.30.559.10:FF:000012">
    <property type="entry name" value="Non-ribosomal peptide synthetase"/>
    <property type="match status" value="1"/>
</dbReference>
<dbReference type="Gene3D" id="3.40.50.1820">
    <property type="entry name" value="alpha/beta hydrolase"/>
    <property type="match status" value="1"/>
</dbReference>
<dbReference type="Gene3D" id="1.10.1200.10">
    <property type="entry name" value="ACP-like"/>
    <property type="match status" value="2"/>
</dbReference>
<keyword evidence="6" id="KW-1185">Reference proteome</keyword>
<dbReference type="InterPro" id="IPR020845">
    <property type="entry name" value="AMP-binding_CS"/>
</dbReference>
<dbReference type="InterPro" id="IPR001242">
    <property type="entry name" value="Condensation_dom"/>
</dbReference>
<dbReference type="InterPro" id="IPR006162">
    <property type="entry name" value="Ppantetheine_attach_site"/>
</dbReference>
<evidence type="ECO:0000256" key="3">
    <source>
        <dbReference type="ARBA" id="ARBA00022553"/>
    </source>
</evidence>
<comment type="caution">
    <text evidence="5">The sequence shown here is derived from an EMBL/GenBank/DDBJ whole genome shotgun (WGS) entry which is preliminary data.</text>
</comment>
<dbReference type="Proteomes" id="UP000597444">
    <property type="component" value="Unassembled WGS sequence"/>
</dbReference>
<dbReference type="FunFam" id="3.30.559.30:FF:000001">
    <property type="entry name" value="Non-ribosomal peptide synthetase"/>
    <property type="match status" value="1"/>
</dbReference>
<dbReference type="InterPro" id="IPR010071">
    <property type="entry name" value="AA_adenyl_dom"/>
</dbReference>
<dbReference type="Pfam" id="PF00550">
    <property type="entry name" value="PP-binding"/>
    <property type="match status" value="2"/>
</dbReference>
<dbReference type="Pfam" id="PF00501">
    <property type="entry name" value="AMP-binding"/>
    <property type="match status" value="2"/>
</dbReference>
<dbReference type="PROSITE" id="PS00455">
    <property type="entry name" value="AMP_BINDING"/>
    <property type="match status" value="2"/>
</dbReference>
<evidence type="ECO:0000313" key="6">
    <source>
        <dbReference type="Proteomes" id="UP000597444"/>
    </source>
</evidence>
<dbReference type="Gene3D" id="3.30.300.30">
    <property type="match status" value="2"/>
</dbReference>
<organism evidence="5 6">
    <name type="scientific">Reticulibacter mediterranei</name>
    <dbReference type="NCBI Taxonomy" id="2778369"/>
    <lineage>
        <taxon>Bacteria</taxon>
        <taxon>Bacillati</taxon>
        <taxon>Chloroflexota</taxon>
        <taxon>Ktedonobacteria</taxon>
        <taxon>Ktedonobacterales</taxon>
        <taxon>Reticulibacteraceae</taxon>
        <taxon>Reticulibacter</taxon>
    </lineage>
</organism>
<dbReference type="FunFam" id="3.40.50.12780:FF:000012">
    <property type="entry name" value="Non-ribosomal peptide synthetase"/>
    <property type="match status" value="2"/>
</dbReference>
<dbReference type="InterPro" id="IPR036736">
    <property type="entry name" value="ACP-like_sf"/>
</dbReference>
<name>A0A8J3IMW4_9CHLR</name>
<dbReference type="PROSITE" id="PS00012">
    <property type="entry name" value="PHOSPHOPANTETHEINE"/>
    <property type="match status" value="1"/>
</dbReference>
<feature type="domain" description="Carrier" evidence="4">
    <location>
        <begin position="981"/>
        <end position="1056"/>
    </location>
</feature>
<dbReference type="GO" id="GO:0009366">
    <property type="term" value="C:enterobactin synthetase complex"/>
    <property type="evidence" value="ECO:0007669"/>
    <property type="project" value="TreeGrafter"/>
</dbReference>